<name>A0A2S2R8W5_9HEMI</name>
<proteinExistence type="predicted"/>
<evidence type="ECO:0000313" key="3">
    <source>
        <dbReference type="Proteomes" id="UP000694846"/>
    </source>
</evidence>
<reference evidence="4" key="2">
    <citation type="submission" date="2025-04" db="UniProtKB">
        <authorList>
            <consortium name="RefSeq"/>
        </authorList>
    </citation>
    <scope>IDENTIFICATION</scope>
    <source>
        <tissue evidence="4">Whole body</tissue>
    </source>
</reference>
<gene>
    <name evidence="4" type="primary">LOC112680297</name>
    <name evidence="2" type="ORF">g.58587</name>
</gene>
<feature type="chain" id="PRO_5044579406" evidence="1">
    <location>
        <begin position="19"/>
        <end position="140"/>
    </location>
</feature>
<evidence type="ECO:0000313" key="2">
    <source>
        <dbReference type="EMBL" id="MBY86471.1"/>
    </source>
</evidence>
<keyword evidence="3" id="KW-1185">Reference proteome</keyword>
<organism evidence="2">
    <name type="scientific">Sipha flava</name>
    <name type="common">yellow sugarcane aphid</name>
    <dbReference type="NCBI Taxonomy" id="143950"/>
    <lineage>
        <taxon>Eukaryota</taxon>
        <taxon>Metazoa</taxon>
        <taxon>Ecdysozoa</taxon>
        <taxon>Arthropoda</taxon>
        <taxon>Hexapoda</taxon>
        <taxon>Insecta</taxon>
        <taxon>Pterygota</taxon>
        <taxon>Neoptera</taxon>
        <taxon>Paraneoptera</taxon>
        <taxon>Hemiptera</taxon>
        <taxon>Sternorrhyncha</taxon>
        <taxon>Aphidomorpha</taxon>
        <taxon>Aphidoidea</taxon>
        <taxon>Aphididae</taxon>
        <taxon>Sipha</taxon>
    </lineage>
</organism>
<evidence type="ECO:0000256" key="1">
    <source>
        <dbReference type="SAM" id="SignalP"/>
    </source>
</evidence>
<dbReference type="AlphaFoldDB" id="A0A2S2R8W5"/>
<dbReference type="EMBL" id="GGMS01017268">
    <property type="protein sequence ID" value="MBY86471.1"/>
    <property type="molecule type" value="Transcribed_RNA"/>
</dbReference>
<protein>
    <submittedName>
        <fullName evidence="4">Uncharacterized protein LOC112680297</fullName>
    </submittedName>
</protein>
<dbReference type="RefSeq" id="XP_025406132.1">
    <property type="nucleotide sequence ID" value="XM_025550347.1"/>
</dbReference>
<accession>A0A2S2R8W5</accession>
<reference evidence="2" key="1">
    <citation type="submission" date="2018-04" db="EMBL/GenBank/DDBJ databases">
        <title>Transcriptome assembly of Sipha flava.</title>
        <authorList>
            <person name="Scully E.D."/>
            <person name="Geib S.M."/>
            <person name="Palmer N.A."/>
            <person name="Koch K."/>
            <person name="Bradshaw J."/>
            <person name="Heng-Moss T."/>
            <person name="Sarath G."/>
        </authorList>
    </citation>
    <scope>NUCLEOTIDE SEQUENCE</scope>
</reference>
<feature type="signal peptide" evidence="1">
    <location>
        <begin position="1"/>
        <end position="18"/>
    </location>
</feature>
<dbReference type="GeneID" id="112680297"/>
<keyword evidence="1" id="KW-0732">Signal</keyword>
<dbReference type="Proteomes" id="UP000694846">
    <property type="component" value="Unplaced"/>
</dbReference>
<sequence length="140" mass="15841">MTFNRFTILAMLVVTVLAVTVYGHPTIDVSDASFVEPITNKLGFVHGLIKDIKTNVYKQKQNIKNGVVDWMKKKIGLSTTNAEVEPTTMPDNYFESTELIVDVNQSENTMASIYEPEYETTQVNYAATEVNSITYDYQKK</sequence>
<evidence type="ECO:0000313" key="4">
    <source>
        <dbReference type="RefSeq" id="XP_025406132.1"/>
    </source>
</evidence>